<dbReference type="AlphaFoldDB" id="A0A290Q614"/>
<dbReference type="InterPro" id="IPR049712">
    <property type="entry name" value="Poly_export"/>
</dbReference>
<keyword evidence="14" id="KW-0449">Lipoprotein</keyword>
<organism evidence="18 19">
    <name type="scientific">Nibricoccus aquaticus</name>
    <dbReference type="NCBI Taxonomy" id="2576891"/>
    <lineage>
        <taxon>Bacteria</taxon>
        <taxon>Pseudomonadati</taxon>
        <taxon>Verrucomicrobiota</taxon>
        <taxon>Opitutia</taxon>
        <taxon>Opitutales</taxon>
        <taxon>Opitutaceae</taxon>
        <taxon>Nibricoccus</taxon>
    </lineage>
</organism>
<feature type="domain" description="Polysaccharide export protein N-terminal" evidence="16">
    <location>
        <begin position="50"/>
        <end position="124"/>
    </location>
</feature>
<keyword evidence="10" id="KW-0626">Porin</keyword>
<name>A0A290Q614_9BACT</name>
<dbReference type="Gene3D" id="3.30.1950.10">
    <property type="entry name" value="wza like domain"/>
    <property type="match status" value="1"/>
</dbReference>
<dbReference type="EMBL" id="CP023344">
    <property type="protein sequence ID" value="ATC62620.1"/>
    <property type="molecule type" value="Genomic_DNA"/>
</dbReference>
<evidence type="ECO:0000256" key="15">
    <source>
        <dbReference type="SAM" id="SignalP"/>
    </source>
</evidence>
<evidence type="ECO:0000256" key="1">
    <source>
        <dbReference type="ARBA" id="ARBA00004571"/>
    </source>
</evidence>
<dbReference type="PANTHER" id="PTHR33619:SF3">
    <property type="entry name" value="POLYSACCHARIDE EXPORT PROTEIN GFCE-RELATED"/>
    <property type="match status" value="1"/>
</dbReference>
<evidence type="ECO:0000256" key="2">
    <source>
        <dbReference type="ARBA" id="ARBA00009450"/>
    </source>
</evidence>
<keyword evidence="19" id="KW-1185">Reference proteome</keyword>
<sequence>MVNSRRVPFLCRHPARSALRLASGFLFLVLAFTAAIASGQDTARPAPRPVPSYAIVATDRLRIDVYQEEDLSVIASVDAKGTINLRLVGEVIVAGKTVPEAQKAIETAYREGRYLVTPQVTINIEEYAPREVSIDGMVRNPGRFPLPIESGITVADLVLKAGGLTDTARGSAVTVTRRGPDGKQTVFTVDVESLIKGKSSGKAADNAFLLQPGDIVFVPQRII</sequence>
<dbReference type="InterPro" id="IPR003715">
    <property type="entry name" value="Poly_export_N"/>
</dbReference>
<feature type="signal peptide" evidence="15">
    <location>
        <begin position="1"/>
        <end position="37"/>
    </location>
</feature>
<evidence type="ECO:0000256" key="4">
    <source>
        <dbReference type="ARBA" id="ARBA00022452"/>
    </source>
</evidence>
<evidence type="ECO:0000313" key="18">
    <source>
        <dbReference type="EMBL" id="ATC62620.1"/>
    </source>
</evidence>
<dbReference type="GO" id="GO:0046930">
    <property type="term" value="C:pore complex"/>
    <property type="evidence" value="ECO:0007669"/>
    <property type="project" value="UniProtKB-KW"/>
</dbReference>
<proteinExistence type="inferred from homology"/>
<feature type="domain" description="SLBB" evidence="17">
    <location>
        <begin position="131"/>
        <end position="218"/>
    </location>
</feature>
<dbReference type="Pfam" id="PF22461">
    <property type="entry name" value="SLBB_2"/>
    <property type="match status" value="1"/>
</dbReference>
<dbReference type="Gene3D" id="3.10.560.10">
    <property type="entry name" value="Outer membrane lipoprotein wza domain like"/>
    <property type="match status" value="1"/>
</dbReference>
<keyword evidence="8" id="KW-0625">Polysaccharide transport</keyword>
<evidence type="ECO:0000256" key="5">
    <source>
        <dbReference type="ARBA" id="ARBA00022597"/>
    </source>
</evidence>
<dbReference type="GO" id="GO:0015159">
    <property type="term" value="F:polysaccharide transmembrane transporter activity"/>
    <property type="evidence" value="ECO:0007669"/>
    <property type="project" value="InterPro"/>
</dbReference>
<evidence type="ECO:0000256" key="7">
    <source>
        <dbReference type="ARBA" id="ARBA00022729"/>
    </source>
</evidence>
<keyword evidence="6" id="KW-0812">Transmembrane</keyword>
<reference evidence="18 19" key="1">
    <citation type="submission" date="2017-09" db="EMBL/GenBank/DDBJ databases">
        <title>Complete genome sequence of Verrucomicrobial strain HZ-65, isolated from freshwater.</title>
        <authorList>
            <person name="Choi A."/>
        </authorList>
    </citation>
    <scope>NUCLEOTIDE SEQUENCE [LARGE SCALE GENOMIC DNA]</scope>
    <source>
        <strain evidence="18 19">HZ-65</strain>
    </source>
</reference>
<keyword evidence="5 18" id="KW-0762">Sugar transport</keyword>
<dbReference type="KEGG" id="vbh:CMV30_00775"/>
<evidence type="ECO:0000259" key="16">
    <source>
        <dbReference type="Pfam" id="PF02563"/>
    </source>
</evidence>
<dbReference type="GO" id="GO:0009279">
    <property type="term" value="C:cell outer membrane"/>
    <property type="evidence" value="ECO:0007669"/>
    <property type="project" value="UniProtKB-SubCell"/>
</dbReference>
<accession>A0A290Q614</accession>
<gene>
    <name evidence="18" type="ORF">CMV30_00775</name>
</gene>
<dbReference type="InterPro" id="IPR054765">
    <property type="entry name" value="SLBB_dom"/>
</dbReference>
<dbReference type="Proteomes" id="UP000217265">
    <property type="component" value="Chromosome"/>
</dbReference>
<evidence type="ECO:0000256" key="13">
    <source>
        <dbReference type="ARBA" id="ARBA00023237"/>
    </source>
</evidence>
<keyword evidence="9" id="KW-0406">Ion transport</keyword>
<dbReference type="GO" id="GO:0006811">
    <property type="term" value="P:monoatomic ion transport"/>
    <property type="evidence" value="ECO:0007669"/>
    <property type="project" value="UniProtKB-KW"/>
</dbReference>
<protein>
    <submittedName>
        <fullName evidence="18">Sugar transporter</fullName>
    </submittedName>
</protein>
<evidence type="ECO:0000256" key="10">
    <source>
        <dbReference type="ARBA" id="ARBA00023114"/>
    </source>
</evidence>
<evidence type="ECO:0000256" key="11">
    <source>
        <dbReference type="ARBA" id="ARBA00023136"/>
    </source>
</evidence>
<keyword evidence="12" id="KW-0564">Palmitate</keyword>
<keyword evidence="13" id="KW-0998">Cell outer membrane</keyword>
<evidence type="ECO:0000313" key="19">
    <source>
        <dbReference type="Proteomes" id="UP000217265"/>
    </source>
</evidence>
<keyword evidence="11" id="KW-0472">Membrane</keyword>
<evidence type="ECO:0000259" key="17">
    <source>
        <dbReference type="Pfam" id="PF22461"/>
    </source>
</evidence>
<evidence type="ECO:0000256" key="6">
    <source>
        <dbReference type="ARBA" id="ARBA00022692"/>
    </source>
</evidence>
<evidence type="ECO:0000256" key="8">
    <source>
        <dbReference type="ARBA" id="ARBA00023047"/>
    </source>
</evidence>
<dbReference type="OrthoDB" id="193635at2"/>
<evidence type="ECO:0000256" key="12">
    <source>
        <dbReference type="ARBA" id="ARBA00023139"/>
    </source>
</evidence>
<evidence type="ECO:0000256" key="14">
    <source>
        <dbReference type="ARBA" id="ARBA00023288"/>
    </source>
</evidence>
<dbReference type="PANTHER" id="PTHR33619">
    <property type="entry name" value="POLYSACCHARIDE EXPORT PROTEIN GFCE-RELATED"/>
    <property type="match status" value="1"/>
</dbReference>
<keyword evidence="7 15" id="KW-0732">Signal</keyword>
<comment type="subcellular location">
    <subcellularLocation>
        <location evidence="1">Cell outer membrane</location>
        <topology evidence="1">Multi-pass membrane protein</topology>
    </subcellularLocation>
</comment>
<evidence type="ECO:0000256" key="3">
    <source>
        <dbReference type="ARBA" id="ARBA00022448"/>
    </source>
</evidence>
<dbReference type="Pfam" id="PF02563">
    <property type="entry name" value="Poly_export"/>
    <property type="match status" value="1"/>
</dbReference>
<evidence type="ECO:0000256" key="9">
    <source>
        <dbReference type="ARBA" id="ARBA00023065"/>
    </source>
</evidence>
<dbReference type="GO" id="GO:0015288">
    <property type="term" value="F:porin activity"/>
    <property type="evidence" value="ECO:0007669"/>
    <property type="project" value="UniProtKB-KW"/>
</dbReference>
<keyword evidence="4" id="KW-1134">Transmembrane beta strand</keyword>
<feature type="chain" id="PRO_5013398547" evidence="15">
    <location>
        <begin position="38"/>
        <end position="223"/>
    </location>
</feature>
<keyword evidence="3" id="KW-0813">Transport</keyword>
<comment type="similarity">
    <text evidence="2">Belongs to the BexD/CtrA/VexA family.</text>
</comment>